<dbReference type="SUPFAM" id="SSF56024">
    <property type="entry name" value="Phospholipase D/nuclease"/>
    <property type="match status" value="2"/>
</dbReference>
<dbReference type="GO" id="GO:0016042">
    <property type="term" value="P:lipid catabolic process"/>
    <property type="evidence" value="ECO:0007669"/>
    <property type="project" value="UniProtKB-KW"/>
</dbReference>
<sequence length="483" mass="55827">MEKLKSLDMPIKKQKNKLIKLGLLLSLLIILLINSFFIPMPKGTSYEGALHNVSNIEFIYDLSYRKNGEVVQEHRIFQELIELIEEAEEFIIADMFLFNDDYSRESEFPNLSGKLTDTLIRQKERYPNLKVVFITDEINNFYGVYESNNLKELKNNDIDIIVTDSSKMRNSNPLYSGFWKTFLQWFGTEGKGWIRNPFSEDSPKVTLRSYLKLLKFKANHRKVLITDKAAIVTSANPHDASAYHSNIAFKVEGEIINDLIKTERAVAKFSGNDFGDIKYVSSKDVMDNIKAMVITEGKIRKHIVDEIKNTKANDRITLGMFYLSERTIIKELIKASDRGVDIRLILDANKDAFGIEKNGIPNRQAAMELVKESENKIEVKWYDTYGEQYHTKLIVIENNNVVTIIGGSANFTVRNIGDYNLETNLKIVANKDSKVTKEVIEYFDRIWENQGGDYTVDFSKYQEDNFLKNMIYRFQEWSGLSTF</sequence>
<dbReference type="Pfam" id="PF13091">
    <property type="entry name" value="PLDc_2"/>
    <property type="match status" value="1"/>
</dbReference>
<comment type="similarity">
    <text evidence="2">Belongs to the phospholipase D family.</text>
</comment>
<dbReference type="InterPro" id="IPR025202">
    <property type="entry name" value="PLD-like_dom"/>
</dbReference>
<comment type="catalytic activity">
    <reaction evidence="1">
        <text>a 1,2-diacyl-sn-glycero-3-phosphocholine + H2O = a 1,2-diacyl-sn-glycero-3-phosphate + choline + H(+)</text>
        <dbReference type="Rhea" id="RHEA:14445"/>
        <dbReference type="ChEBI" id="CHEBI:15354"/>
        <dbReference type="ChEBI" id="CHEBI:15377"/>
        <dbReference type="ChEBI" id="CHEBI:15378"/>
        <dbReference type="ChEBI" id="CHEBI:57643"/>
        <dbReference type="ChEBI" id="CHEBI:58608"/>
        <dbReference type="EC" id="3.1.4.4"/>
    </reaction>
</comment>
<keyword evidence="7" id="KW-1133">Transmembrane helix</keyword>
<evidence type="ECO:0000256" key="1">
    <source>
        <dbReference type="ARBA" id="ARBA00000798"/>
    </source>
</evidence>
<evidence type="ECO:0000256" key="6">
    <source>
        <dbReference type="ARBA" id="ARBA00023098"/>
    </source>
</evidence>
<evidence type="ECO:0000256" key="4">
    <source>
        <dbReference type="ARBA" id="ARBA00022801"/>
    </source>
</evidence>
<evidence type="ECO:0000313" key="10">
    <source>
        <dbReference type="Proteomes" id="UP000198304"/>
    </source>
</evidence>
<dbReference type="Gene3D" id="3.30.870.10">
    <property type="entry name" value="Endonuclease Chain A"/>
    <property type="match status" value="2"/>
</dbReference>
<evidence type="ECO:0000256" key="7">
    <source>
        <dbReference type="SAM" id="Phobius"/>
    </source>
</evidence>
<dbReference type="PANTHER" id="PTHR43856:SF1">
    <property type="entry name" value="MITOCHONDRIAL CARDIOLIPIN HYDROLASE"/>
    <property type="match status" value="1"/>
</dbReference>
<dbReference type="CDD" id="cd09130">
    <property type="entry name" value="PLDc_unchar2_2"/>
    <property type="match status" value="1"/>
</dbReference>
<dbReference type="CDD" id="cd09129">
    <property type="entry name" value="PLDc_unchar2_1"/>
    <property type="match status" value="1"/>
</dbReference>
<keyword evidence="10" id="KW-1185">Reference proteome</keyword>
<dbReference type="GO" id="GO:0004630">
    <property type="term" value="F:phospholipase D activity"/>
    <property type="evidence" value="ECO:0007669"/>
    <property type="project" value="UniProtKB-EC"/>
</dbReference>
<dbReference type="SMART" id="SM00155">
    <property type="entry name" value="PLDc"/>
    <property type="match status" value="2"/>
</dbReference>
<organism evidence="9 10">
    <name type="scientific">Anaerovirgula multivorans</name>
    <dbReference type="NCBI Taxonomy" id="312168"/>
    <lineage>
        <taxon>Bacteria</taxon>
        <taxon>Bacillati</taxon>
        <taxon>Bacillota</taxon>
        <taxon>Clostridia</taxon>
        <taxon>Peptostreptococcales</taxon>
        <taxon>Natronincolaceae</taxon>
        <taxon>Anaerovirgula</taxon>
    </lineage>
</organism>
<evidence type="ECO:0000259" key="8">
    <source>
        <dbReference type="PROSITE" id="PS50035"/>
    </source>
</evidence>
<keyword evidence="7" id="KW-0472">Membrane</keyword>
<gene>
    <name evidence="9" type="ORF">SAMN05446037_1007108</name>
</gene>
<reference evidence="9 10" key="1">
    <citation type="submission" date="2017-06" db="EMBL/GenBank/DDBJ databases">
        <authorList>
            <person name="Kim H.J."/>
            <person name="Triplett B.A."/>
        </authorList>
    </citation>
    <scope>NUCLEOTIDE SEQUENCE [LARGE SCALE GENOMIC DNA]</scope>
    <source>
        <strain evidence="9 10">SCA</strain>
    </source>
</reference>
<keyword evidence="5" id="KW-0442">Lipid degradation</keyword>
<dbReference type="GO" id="GO:0016891">
    <property type="term" value="F:RNA endonuclease activity producing 5'-phosphomonoesters, hydrolytic mechanism"/>
    <property type="evidence" value="ECO:0007669"/>
    <property type="project" value="TreeGrafter"/>
</dbReference>
<evidence type="ECO:0000256" key="2">
    <source>
        <dbReference type="ARBA" id="ARBA00008664"/>
    </source>
</evidence>
<dbReference type="RefSeq" id="WP_176431290.1">
    <property type="nucleotide sequence ID" value="NZ_FZOJ01000007.1"/>
</dbReference>
<keyword evidence="7" id="KW-0812">Transmembrane</keyword>
<keyword evidence="6" id="KW-0443">Lipid metabolism</keyword>
<dbReference type="InterPro" id="IPR001736">
    <property type="entry name" value="PLipase_D/transphosphatidylase"/>
</dbReference>
<evidence type="ECO:0000256" key="5">
    <source>
        <dbReference type="ARBA" id="ARBA00022963"/>
    </source>
</evidence>
<proteinExistence type="inferred from homology"/>
<name>A0A239DCI2_9FIRM</name>
<keyword evidence="4" id="KW-0378">Hydrolase</keyword>
<dbReference type="PROSITE" id="PS50035">
    <property type="entry name" value="PLD"/>
    <property type="match status" value="1"/>
</dbReference>
<evidence type="ECO:0000313" key="9">
    <source>
        <dbReference type="EMBL" id="SNS30040.1"/>
    </source>
</evidence>
<dbReference type="PANTHER" id="PTHR43856">
    <property type="entry name" value="CARDIOLIPIN HYDROLASE"/>
    <property type="match status" value="1"/>
</dbReference>
<dbReference type="EC" id="3.1.4.4" evidence="3"/>
<protein>
    <recommendedName>
        <fullName evidence="3">phospholipase D</fullName>
        <ecNumber evidence="3">3.1.4.4</ecNumber>
    </recommendedName>
</protein>
<dbReference type="Proteomes" id="UP000198304">
    <property type="component" value="Unassembled WGS sequence"/>
</dbReference>
<evidence type="ECO:0000256" key="3">
    <source>
        <dbReference type="ARBA" id="ARBA00012027"/>
    </source>
</evidence>
<feature type="domain" description="PLD phosphodiesterase" evidence="8">
    <location>
        <begin position="385"/>
        <end position="415"/>
    </location>
</feature>
<dbReference type="AlphaFoldDB" id="A0A239DCI2"/>
<dbReference type="EMBL" id="FZOJ01000007">
    <property type="protein sequence ID" value="SNS30040.1"/>
    <property type="molecule type" value="Genomic_DNA"/>
</dbReference>
<feature type="transmembrane region" description="Helical" evidence="7">
    <location>
        <begin position="21"/>
        <end position="40"/>
    </location>
</feature>
<dbReference type="InterPro" id="IPR051406">
    <property type="entry name" value="PLD_domain"/>
</dbReference>
<dbReference type="GO" id="GO:0006793">
    <property type="term" value="P:phosphorus metabolic process"/>
    <property type="evidence" value="ECO:0007669"/>
    <property type="project" value="UniProtKB-ARBA"/>
</dbReference>
<accession>A0A239DCI2</accession>